<proteinExistence type="predicted"/>
<feature type="region of interest" description="Disordered" evidence="1">
    <location>
        <begin position="62"/>
        <end position="95"/>
    </location>
</feature>
<reference evidence="3" key="1">
    <citation type="journal article" date="2017" name="Front. Plant Sci.">
        <title>Climate Clever Clovers: New Paradigm to Reduce the Environmental Footprint of Ruminants by Breeding Low Methanogenic Forages Utilizing Haplotype Variation.</title>
        <authorList>
            <person name="Kaur P."/>
            <person name="Appels R."/>
            <person name="Bayer P.E."/>
            <person name="Keeble-Gagnere G."/>
            <person name="Wang J."/>
            <person name="Hirakawa H."/>
            <person name="Shirasawa K."/>
            <person name="Vercoe P."/>
            <person name="Stefanova K."/>
            <person name="Durmic Z."/>
            <person name="Nichols P."/>
            <person name="Revell C."/>
            <person name="Isobe S.N."/>
            <person name="Edwards D."/>
            <person name="Erskine W."/>
        </authorList>
    </citation>
    <scope>NUCLEOTIDE SEQUENCE [LARGE SCALE GENOMIC DNA]</scope>
    <source>
        <strain evidence="3">cv. Daliak</strain>
    </source>
</reference>
<keyword evidence="3" id="KW-1185">Reference proteome</keyword>
<accession>A0A2Z6NFD5</accession>
<evidence type="ECO:0000256" key="1">
    <source>
        <dbReference type="SAM" id="MobiDB-lite"/>
    </source>
</evidence>
<protein>
    <submittedName>
        <fullName evidence="2">Uncharacterized protein</fullName>
    </submittedName>
</protein>
<dbReference type="EMBL" id="DF973574">
    <property type="protein sequence ID" value="GAU35040.1"/>
    <property type="molecule type" value="Genomic_DNA"/>
</dbReference>
<dbReference type="AlphaFoldDB" id="A0A2Z6NFD5"/>
<sequence>MLGRSCKCPLVEDEANVNKKALEEFERSKKEVEATKNFRWELSKVTKEVEVAKTLREELGELNLAADKSKTQSEASKRKRERETHTKFYTGSPHNLRELYGNLETSKKTSQTLAERDSSLEPFKVVIDVHRDPANLRKALGNALATMAREGYPNLDLAHDVYNVNKLEAPPRRISHP</sequence>
<organism evidence="2 3">
    <name type="scientific">Trifolium subterraneum</name>
    <name type="common">Subterranean clover</name>
    <dbReference type="NCBI Taxonomy" id="3900"/>
    <lineage>
        <taxon>Eukaryota</taxon>
        <taxon>Viridiplantae</taxon>
        <taxon>Streptophyta</taxon>
        <taxon>Embryophyta</taxon>
        <taxon>Tracheophyta</taxon>
        <taxon>Spermatophyta</taxon>
        <taxon>Magnoliopsida</taxon>
        <taxon>eudicotyledons</taxon>
        <taxon>Gunneridae</taxon>
        <taxon>Pentapetalae</taxon>
        <taxon>rosids</taxon>
        <taxon>fabids</taxon>
        <taxon>Fabales</taxon>
        <taxon>Fabaceae</taxon>
        <taxon>Papilionoideae</taxon>
        <taxon>50 kb inversion clade</taxon>
        <taxon>NPAAA clade</taxon>
        <taxon>Hologalegina</taxon>
        <taxon>IRL clade</taxon>
        <taxon>Trifolieae</taxon>
        <taxon>Trifolium</taxon>
    </lineage>
</organism>
<evidence type="ECO:0000313" key="3">
    <source>
        <dbReference type="Proteomes" id="UP000242715"/>
    </source>
</evidence>
<dbReference type="Proteomes" id="UP000242715">
    <property type="component" value="Unassembled WGS sequence"/>
</dbReference>
<gene>
    <name evidence="2" type="ORF">TSUD_30060</name>
</gene>
<name>A0A2Z6NFD5_TRISU</name>
<evidence type="ECO:0000313" key="2">
    <source>
        <dbReference type="EMBL" id="GAU35040.1"/>
    </source>
</evidence>